<evidence type="ECO:0000256" key="4">
    <source>
        <dbReference type="ARBA" id="ARBA00022656"/>
    </source>
</evidence>
<comment type="caution">
    <text evidence="9">The sequence shown here is derived from an EMBL/GenBank/DDBJ whole genome shotgun (WGS) entry which is preliminary data.</text>
</comment>
<evidence type="ECO:0000256" key="2">
    <source>
        <dbReference type="ARBA" id="ARBA00004613"/>
    </source>
</evidence>
<reference evidence="9 10" key="1">
    <citation type="submission" date="2019-03" db="EMBL/GenBank/DDBJ databases">
        <title>Genomic Encyclopedia of Type Strains, Phase IV (KMG-IV): sequencing the most valuable type-strain genomes for metagenomic binning, comparative biology and taxonomic classification.</title>
        <authorList>
            <person name="Goeker M."/>
        </authorList>
    </citation>
    <scope>NUCLEOTIDE SEQUENCE [LARGE SCALE GENOMIC DNA]</scope>
    <source>
        <strain evidence="9 10">DSM 104836</strain>
    </source>
</reference>
<dbReference type="Pfam" id="PF00353">
    <property type="entry name" value="HemolysinCabind"/>
    <property type="match status" value="4"/>
</dbReference>
<gene>
    <name evidence="9" type="ORF">EDD52_11124</name>
</gene>
<dbReference type="InterPro" id="IPR018511">
    <property type="entry name" value="Hemolysin-typ_Ca-bd_CS"/>
</dbReference>
<dbReference type="InterPro" id="IPR003995">
    <property type="entry name" value="RTX_toxin_determinant-A"/>
</dbReference>
<dbReference type="PANTHER" id="PTHR38340:SF1">
    <property type="entry name" value="S-LAYER PROTEIN"/>
    <property type="match status" value="1"/>
</dbReference>
<dbReference type="SUPFAM" id="SSF51120">
    <property type="entry name" value="beta-Roll"/>
    <property type="match status" value="5"/>
</dbReference>
<keyword evidence="5" id="KW-0677">Repeat</keyword>
<dbReference type="RefSeq" id="WP_132246285.1">
    <property type="nucleotide sequence ID" value="NZ_SLZU01000011.1"/>
</dbReference>
<sequence>MGRAKKFFKKVGSFVTNQFVVTKHGNDGDNTIDGKNLIKNKLFGEGGDDILKAFGARNELYGGTGDDYLRAIGVSNKMRGEAGNDELVGLGLHNDMSGGTGHDTLRGAGAYNDMKGDEGNDELIGVGAYNAMNGGADDDLVVGIGAYNDMKGGDGRDRLVGIGAYNRMDGGTGDDVIVAVGAVNRVHGGDGDDLITSVGGANIIHGGGGNDTIAAGGISNIVYGGAGDDVMVSVGGVNVMDGGEGDDIMVAAGFIATTQDGGSGDDVMIAVSDAANVQKGGAGDDKMVALANGGNFQHGGEGNDLMVAGGGLGNVQFGDDGDDIMVAAGALNMQHGGKGDDIMVAIGAGNAQFGDDGDDILVGLGYFGNVQHGGRGDDILFGLGEANLQIGDEGDDIMVALGRVNVQIGGAGDDIAFALGQASLQLGSSGDDILVAAGQYNIQHGGADDDIMLAVGQGNLQMGSSGSDIIIGLGKGNVQFGGDILDVLPEELGLDQQNKDDLTAHAAEGQESTDTNVLVAAGKGNLQFGDAGRDIAIGLGEANVQLLGKGEDVGVALGKKASVQFGEGGKDVLVNMQLFKNGGVFQSGGGDSDTMITFFGGANKSPLGVQMGNSGDDVMAMVSQDFYKELFTKKKPDANQAPTKSAGFGGVTFQSGGSGDDTFIDIATGTTLRSGGAGSDTFFSLGKGGIAFGGDGDDLMIGGFNQSSFYAGGAGDDVLLDMNSFISVMLNKHLVRPAVEMVDKMVDKVVAAILSEMQFVIDGIDGVITGIEDFLDAIALDFPGIALPDIAFSFDFDLGLGRLGKLLDALNLDIPLDDVVSALHAKISEILADAAGLLNADIIDQVLGAIAETVSGLVGQVTTAAMDLAKVAELAFEGVIDTILEGAELVIDGVEGTIRGIEDIADYLANGIEGAVADILDALTITLPDLSLDFGFDFDFLPNFNFLDHIGDFAAAILDAIQSFDFSAGLDFVAHVTEAVGQVIKSIADAVSLDGLRELLDALGDGIADGIDGIAAFFDDMPDFGAILDAIGGAIPDLGSVPDVIGKFMPDGLEDLGGKLMTLYDLSGGDRLLGGDGDDTFGISSKNTKAFGGAGDDTYLVTLDKVDVAFISEGKLDGDIMDALSVAGDAATAFDGGDAGLISEAGGADTLELRALLGVAPSEVSITRVPGDIPIFGGSLIVSYTDTALAAANALKLYNMKDLFKFDEGITSFEDKAKAVAAKLTGTAKGIAKNTKTVFLTNMENADKRIETLRLVSLNGETTEIDLAGAVEAGVFSAVPTEAASPDLAAFVTQNDAASEFRLALEDRIEDGTQTIRDGVSDLFNDIKDAGQDLLGTGSDLEEVEVEDAPDHAQYEEDFDEDAEAEDFLTEEELAAKDERGDSDTGNHAEEAGVDVPPPPQALTILVNALDVHTVETTQTLALSDGTFLVLWAADEKSGPHKIHAQRVDASGQKIGAEIRLSTDAVDLHQWEAMSLGNNEFALRANNYKDGEHHFRAEPDGTIKKLADPADGTFFTNYVKTISLTGGREARIDNIRHSTSEGAAAVTIFDQDGTKTTANGHFAGSGHMRQGDIAALADGGFVVVFQHTAGGDQDLFMQIYNEDGSARTGYINPAVNAAAQSAHSEPQLAALADGSFLLAYNKDEGNDEIHVIRLNASGEKIGEDLIISGRAHPSIAAQADGTVAITYETPGQVFTAFKTYDLEFEGTVENDLIEGGKGNDILEGDLGDDALFGQEGEDSLRGDGGDDFIEGGAGADTLEGGAGHDVLIGGAGDDLLTGGAGADTFVFAGAGSAIFGADTITDFKAGEDMLDLLGLAEIDSFDDLFISQDGADALISTRGGSIRLENTQAEEITEDDVAHSGNTVGEYGTIRADDTVQSISTLQAYDNPVVVAFVKTMNGQDIVEVRVSNVSSNGFDIQLQETEDLDGIHKVETVQYMVLEAGRHELSNGAVIEAGTVSTGAVYQSTREANPAEVAFEGELSGSDTRVFATVNSRNGHEFATARVDAITETGFKISMAEREADFAGHRTETISYVAFEDGSFSAFETGVLNVSDARQSVPETLDFAQITQISDLDTAVVRQDIVTGEVFVQEDLSHDAETAHGMDEVSFLIFQQDEGLFMI</sequence>
<dbReference type="GO" id="GO:0016020">
    <property type="term" value="C:membrane"/>
    <property type="evidence" value="ECO:0007669"/>
    <property type="project" value="UniProtKB-SubCell"/>
</dbReference>
<evidence type="ECO:0000256" key="3">
    <source>
        <dbReference type="ARBA" id="ARBA00022525"/>
    </source>
</evidence>
<feature type="compositionally biased region" description="Basic and acidic residues" evidence="8">
    <location>
        <begin position="1375"/>
        <end position="1391"/>
    </location>
</feature>
<evidence type="ECO:0000256" key="7">
    <source>
        <dbReference type="ARBA" id="ARBA00023136"/>
    </source>
</evidence>
<dbReference type="Proteomes" id="UP000295696">
    <property type="component" value="Unassembled WGS sequence"/>
</dbReference>
<dbReference type="PRINTS" id="PR01488">
    <property type="entry name" value="RTXTOXINA"/>
</dbReference>
<keyword evidence="4" id="KW-0800">Toxin</keyword>
<keyword evidence="6" id="KW-0843">Virulence</keyword>
<evidence type="ECO:0000256" key="5">
    <source>
        <dbReference type="ARBA" id="ARBA00022737"/>
    </source>
</evidence>
<dbReference type="InterPro" id="IPR050557">
    <property type="entry name" value="RTX_toxin/Mannuronan_C5-epim"/>
</dbReference>
<dbReference type="GO" id="GO:0090729">
    <property type="term" value="F:toxin activity"/>
    <property type="evidence" value="ECO:0007669"/>
    <property type="project" value="UniProtKB-KW"/>
</dbReference>
<keyword evidence="3" id="KW-0964">Secreted</keyword>
<evidence type="ECO:0000256" key="8">
    <source>
        <dbReference type="SAM" id="MobiDB-lite"/>
    </source>
</evidence>
<dbReference type="GO" id="GO:0005576">
    <property type="term" value="C:extracellular region"/>
    <property type="evidence" value="ECO:0007669"/>
    <property type="project" value="UniProtKB-SubCell"/>
</dbReference>
<dbReference type="Gene3D" id="2.160.20.160">
    <property type="match status" value="2"/>
</dbReference>
<dbReference type="OrthoDB" id="7867562at2"/>
<organism evidence="9 10">
    <name type="scientific">Primorskyibacter sedentarius</name>
    <dbReference type="NCBI Taxonomy" id="745311"/>
    <lineage>
        <taxon>Bacteria</taxon>
        <taxon>Pseudomonadati</taxon>
        <taxon>Pseudomonadota</taxon>
        <taxon>Alphaproteobacteria</taxon>
        <taxon>Rhodobacterales</taxon>
        <taxon>Roseobacteraceae</taxon>
        <taxon>Primorskyibacter</taxon>
    </lineage>
</organism>
<dbReference type="EMBL" id="SLZU01000011">
    <property type="protein sequence ID" value="TCS61427.1"/>
    <property type="molecule type" value="Genomic_DNA"/>
</dbReference>
<keyword evidence="10" id="KW-1185">Reference proteome</keyword>
<evidence type="ECO:0000313" key="10">
    <source>
        <dbReference type="Proteomes" id="UP000295696"/>
    </source>
</evidence>
<dbReference type="PROSITE" id="PS00330">
    <property type="entry name" value="HEMOLYSIN_CALCIUM"/>
    <property type="match status" value="3"/>
</dbReference>
<feature type="region of interest" description="Disordered" evidence="8">
    <location>
        <begin position="1375"/>
        <end position="1400"/>
    </location>
</feature>
<dbReference type="InterPro" id="IPR001343">
    <property type="entry name" value="Hemolysn_Ca-bd"/>
</dbReference>
<proteinExistence type="predicted"/>
<protein>
    <submittedName>
        <fullName evidence="9">Ca2+-binding RTX toxin-like protein</fullName>
    </submittedName>
</protein>
<evidence type="ECO:0000256" key="6">
    <source>
        <dbReference type="ARBA" id="ARBA00023026"/>
    </source>
</evidence>
<keyword evidence="7" id="KW-0472">Membrane</keyword>
<dbReference type="PANTHER" id="PTHR38340">
    <property type="entry name" value="S-LAYER PROTEIN"/>
    <property type="match status" value="1"/>
</dbReference>
<dbReference type="InterPro" id="IPR011049">
    <property type="entry name" value="Serralysin-like_metalloprot_C"/>
</dbReference>
<dbReference type="PRINTS" id="PR00313">
    <property type="entry name" value="CABNDNGRPT"/>
</dbReference>
<accession>A0A4R3J7L5</accession>
<evidence type="ECO:0000256" key="1">
    <source>
        <dbReference type="ARBA" id="ARBA00004370"/>
    </source>
</evidence>
<dbReference type="GO" id="GO:0005509">
    <property type="term" value="F:calcium ion binding"/>
    <property type="evidence" value="ECO:0007669"/>
    <property type="project" value="InterPro"/>
</dbReference>
<comment type="subcellular location">
    <subcellularLocation>
        <location evidence="1">Membrane</location>
    </subcellularLocation>
    <subcellularLocation>
        <location evidence="2">Secreted</location>
    </subcellularLocation>
</comment>
<evidence type="ECO:0000313" key="9">
    <source>
        <dbReference type="EMBL" id="TCS61427.1"/>
    </source>
</evidence>
<name>A0A4R3J7L5_9RHOB</name>
<dbReference type="Gene3D" id="2.150.10.10">
    <property type="entry name" value="Serralysin-like metalloprotease, C-terminal"/>
    <property type="match status" value="2"/>
</dbReference>